<proteinExistence type="predicted"/>
<keyword evidence="2" id="KW-1185">Reference proteome</keyword>
<gene>
    <name evidence="1" type="ORF">GBF38_020023</name>
</gene>
<comment type="caution">
    <text evidence="1">The sequence shown here is derived from an EMBL/GenBank/DDBJ whole genome shotgun (WGS) entry which is preliminary data.</text>
</comment>
<name>A0ACB7FE66_NIBAL</name>
<organism evidence="1 2">
    <name type="scientific">Nibea albiflora</name>
    <name type="common">Yellow drum</name>
    <name type="synonym">Corvina albiflora</name>
    <dbReference type="NCBI Taxonomy" id="240163"/>
    <lineage>
        <taxon>Eukaryota</taxon>
        <taxon>Metazoa</taxon>
        <taxon>Chordata</taxon>
        <taxon>Craniata</taxon>
        <taxon>Vertebrata</taxon>
        <taxon>Euteleostomi</taxon>
        <taxon>Actinopterygii</taxon>
        <taxon>Neopterygii</taxon>
        <taxon>Teleostei</taxon>
        <taxon>Neoteleostei</taxon>
        <taxon>Acanthomorphata</taxon>
        <taxon>Eupercaria</taxon>
        <taxon>Sciaenidae</taxon>
        <taxon>Nibea</taxon>
    </lineage>
</organism>
<sequence>MWVRSKYWRERVVLKEFSDKEWKENFRMTGRTFDKLCGLMLSIMKPEDVTMHAPVPLQMRVAIMLYKLASCSEYRVVAKQFGVHKSTVRKFVYIFCKGMVSSVIQSFIKVPTAEEAIAIARHFEQKFNTPQIIGCIDCTHIPVLPPSDAYKDFANHKGWPSYVLQAVVDDTYWFWNINCKLPGSAHDANILRQSALLSHAHLLPKGPREISGVAVNHFLVGDTAYPLLDWLIKGDTHYPRITPVQESFNVDLSSARTTVGLAFGRLKSRWHVLLKRNDFHAALESDLPQPGVHAYNASDNAGGQRIREALTDYLSANFPLIAPKL</sequence>
<accession>A0ACB7FE66</accession>
<evidence type="ECO:0000313" key="1">
    <source>
        <dbReference type="EMBL" id="KAG8012315.1"/>
    </source>
</evidence>
<reference evidence="1" key="1">
    <citation type="submission" date="2020-04" db="EMBL/GenBank/DDBJ databases">
        <title>A chromosome-scale assembly and high-density genetic map of the yellow drum (Nibea albiflora) genome.</title>
        <authorList>
            <person name="Xu D."/>
            <person name="Zhang W."/>
            <person name="Chen R."/>
            <person name="Tan P."/>
            <person name="Wang L."/>
            <person name="Song H."/>
            <person name="Tian L."/>
            <person name="Zhu Q."/>
            <person name="Wang B."/>
        </authorList>
    </citation>
    <scope>NUCLEOTIDE SEQUENCE</scope>
    <source>
        <strain evidence="1">ZJHYS-2018</strain>
    </source>
</reference>
<protein>
    <submittedName>
        <fullName evidence="1">Protein ALP1-like</fullName>
    </submittedName>
</protein>
<dbReference type="EMBL" id="CM024800">
    <property type="protein sequence ID" value="KAG8012315.1"/>
    <property type="molecule type" value="Genomic_DNA"/>
</dbReference>
<evidence type="ECO:0000313" key="2">
    <source>
        <dbReference type="Proteomes" id="UP000805704"/>
    </source>
</evidence>
<dbReference type="Proteomes" id="UP000805704">
    <property type="component" value="Chromosome 12"/>
</dbReference>